<dbReference type="PANTHER" id="PTHR31676:SF191">
    <property type="entry name" value="OS07G0120650 PROTEIN"/>
    <property type="match status" value="1"/>
</dbReference>
<gene>
    <name evidence="1" type="ORF">QJS04_geneDACA024012</name>
</gene>
<dbReference type="InterPro" id="IPR036758">
    <property type="entry name" value="At5g01610-like"/>
</dbReference>
<dbReference type="Proteomes" id="UP001179952">
    <property type="component" value="Unassembled WGS sequence"/>
</dbReference>
<dbReference type="Gene3D" id="2.30.240.10">
    <property type="entry name" value="At5g01610-like"/>
    <property type="match status" value="1"/>
</dbReference>
<dbReference type="PANTHER" id="PTHR31676">
    <property type="entry name" value="T31J12.3 PROTEIN-RELATED"/>
    <property type="match status" value="1"/>
</dbReference>
<evidence type="ECO:0000313" key="2">
    <source>
        <dbReference type="Proteomes" id="UP001179952"/>
    </source>
</evidence>
<organism evidence="1 2">
    <name type="scientific">Acorus gramineus</name>
    <name type="common">Dwarf sweet flag</name>
    <dbReference type="NCBI Taxonomy" id="55184"/>
    <lineage>
        <taxon>Eukaryota</taxon>
        <taxon>Viridiplantae</taxon>
        <taxon>Streptophyta</taxon>
        <taxon>Embryophyta</taxon>
        <taxon>Tracheophyta</taxon>
        <taxon>Spermatophyta</taxon>
        <taxon>Magnoliopsida</taxon>
        <taxon>Liliopsida</taxon>
        <taxon>Acoraceae</taxon>
        <taxon>Acorus</taxon>
    </lineage>
</organism>
<protein>
    <submittedName>
        <fullName evidence="1">Uncharacterized protein</fullName>
    </submittedName>
</protein>
<dbReference type="Pfam" id="PF04398">
    <property type="entry name" value="DUF538"/>
    <property type="match status" value="1"/>
</dbReference>
<keyword evidence="2" id="KW-1185">Reference proteome</keyword>
<accession>A0AAV9A3J3</accession>
<dbReference type="InterPro" id="IPR007493">
    <property type="entry name" value="DUF538"/>
</dbReference>
<name>A0AAV9A3J3_ACOGR</name>
<reference evidence="1" key="1">
    <citation type="journal article" date="2023" name="Nat. Commun.">
        <title>Diploid and tetraploid genomes of Acorus and the evolution of monocots.</title>
        <authorList>
            <person name="Ma L."/>
            <person name="Liu K.W."/>
            <person name="Li Z."/>
            <person name="Hsiao Y.Y."/>
            <person name="Qi Y."/>
            <person name="Fu T."/>
            <person name="Tang G.D."/>
            <person name="Zhang D."/>
            <person name="Sun W.H."/>
            <person name="Liu D.K."/>
            <person name="Li Y."/>
            <person name="Chen G.Z."/>
            <person name="Liu X.D."/>
            <person name="Liao X.Y."/>
            <person name="Jiang Y.T."/>
            <person name="Yu X."/>
            <person name="Hao Y."/>
            <person name="Huang J."/>
            <person name="Zhao X.W."/>
            <person name="Ke S."/>
            <person name="Chen Y.Y."/>
            <person name="Wu W.L."/>
            <person name="Hsu J.L."/>
            <person name="Lin Y.F."/>
            <person name="Huang M.D."/>
            <person name="Li C.Y."/>
            <person name="Huang L."/>
            <person name="Wang Z.W."/>
            <person name="Zhao X."/>
            <person name="Zhong W.Y."/>
            <person name="Peng D.H."/>
            <person name="Ahmad S."/>
            <person name="Lan S."/>
            <person name="Zhang J.S."/>
            <person name="Tsai W.C."/>
            <person name="Van de Peer Y."/>
            <person name="Liu Z.J."/>
        </authorList>
    </citation>
    <scope>NUCLEOTIDE SEQUENCE</scope>
    <source>
        <strain evidence="1">SCP</strain>
    </source>
</reference>
<proteinExistence type="predicted"/>
<comment type="caution">
    <text evidence="1">The sequence shown here is derived from an EMBL/GenBank/DDBJ whole genome shotgun (WGS) entry which is preliminary data.</text>
</comment>
<sequence length="169" mass="19645">MASQAIQAHRDNAEVYHGNSPCIKNIEQLLDELSLPKGLFPLDDIKEFGYDRSSGFMWLTHKKKKDHVFKKIKQTVSYAMEVTAFVENRRMKKMSGVKTKELLLWLTITDVYIENPSSGKVTFKTGTGLSESFSTSAFELRVEAFELWKWWRFIYIWIGGWFCLSLMSL</sequence>
<dbReference type="AlphaFoldDB" id="A0AAV9A3J3"/>
<evidence type="ECO:0000313" key="1">
    <source>
        <dbReference type="EMBL" id="KAK1258747.1"/>
    </source>
</evidence>
<dbReference type="EMBL" id="JAUJYN010000013">
    <property type="protein sequence ID" value="KAK1258747.1"/>
    <property type="molecule type" value="Genomic_DNA"/>
</dbReference>
<reference evidence="1" key="2">
    <citation type="submission" date="2023-06" db="EMBL/GenBank/DDBJ databases">
        <authorList>
            <person name="Ma L."/>
            <person name="Liu K.-W."/>
            <person name="Li Z."/>
            <person name="Hsiao Y.-Y."/>
            <person name="Qi Y."/>
            <person name="Fu T."/>
            <person name="Tang G."/>
            <person name="Zhang D."/>
            <person name="Sun W.-H."/>
            <person name="Liu D.-K."/>
            <person name="Li Y."/>
            <person name="Chen G.-Z."/>
            <person name="Liu X.-D."/>
            <person name="Liao X.-Y."/>
            <person name="Jiang Y.-T."/>
            <person name="Yu X."/>
            <person name="Hao Y."/>
            <person name="Huang J."/>
            <person name="Zhao X.-W."/>
            <person name="Ke S."/>
            <person name="Chen Y.-Y."/>
            <person name="Wu W.-L."/>
            <person name="Hsu J.-L."/>
            <person name="Lin Y.-F."/>
            <person name="Huang M.-D."/>
            <person name="Li C.-Y."/>
            <person name="Huang L."/>
            <person name="Wang Z.-W."/>
            <person name="Zhao X."/>
            <person name="Zhong W.-Y."/>
            <person name="Peng D.-H."/>
            <person name="Ahmad S."/>
            <person name="Lan S."/>
            <person name="Zhang J.-S."/>
            <person name="Tsai W.-C."/>
            <person name="Van De Peer Y."/>
            <person name="Liu Z.-J."/>
        </authorList>
    </citation>
    <scope>NUCLEOTIDE SEQUENCE</scope>
    <source>
        <strain evidence="1">SCP</strain>
        <tissue evidence="1">Leaves</tissue>
    </source>
</reference>
<dbReference type="SUPFAM" id="SSF141562">
    <property type="entry name" value="At5g01610-like"/>
    <property type="match status" value="1"/>
</dbReference>